<proteinExistence type="predicted"/>
<gene>
    <name evidence="1" type="ORF">S03H2_49548</name>
</gene>
<comment type="caution">
    <text evidence="1">The sequence shown here is derived from an EMBL/GenBank/DDBJ whole genome shotgun (WGS) entry which is preliminary data.</text>
</comment>
<reference evidence="1" key="1">
    <citation type="journal article" date="2014" name="Front. Microbiol.">
        <title>High frequency of phylogenetically diverse reductive dehalogenase-homologous genes in deep subseafloor sedimentary metagenomes.</title>
        <authorList>
            <person name="Kawai M."/>
            <person name="Futagami T."/>
            <person name="Toyoda A."/>
            <person name="Takaki Y."/>
            <person name="Nishi S."/>
            <person name="Hori S."/>
            <person name="Arai W."/>
            <person name="Tsubouchi T."/>
            <person name="Morono Y."/>
            <person name="Uchiyama I."/>
            <person name="Ito T."/>
            <person name="Fujiyama A."/>
            <person name="Inagaki F."/>
            <person name="Takami H."/>
        </authorList>
    </citation>
    <scope>NUCLEOTIDE SEQUENCE</scope>
    <source>
        <strain evidence="1">Expedition CK06-06</strain>
    </source>
</reference>
<organism evidence="1">
    <name type="scientific">marine sediment metagenome</name>
    <dbReference type="NCBI Taxonomy" id="412755"/>
    <lineage>
        <taxon>unclassified sequences</taxon>
        <taxon>metagenomes</taxon>
        <taxon>ecological metagenomes</taxon>
    </lineage>
</organism>
<protein>
    <submittedName>
        <fullName evidence="1">Uncharacterized protein</fullName>
    </submittedName>
</protein>
<evidence type="ECO:0000313" key="1">
    <source>
        <dbReference type="EMBL" id="GAH73287.1"/>
    </source>
</evidence>
<accession>X1HUY3</accession>
<sequence>MVRTLEEMAAKGQRKLAAKVATMPGSWAAAKSRMKANYARMPFGPRIKAAYAAGIDAGVYHAPDPVKWAANWKAKMSE</sequence>
<dbReference type="AlphaFoldDB" id="X1HUY3"/>
<name>X1HUY3_9ZZZZ</name>
<dbReference type="EMBL" id="BARU01031312">
    <property type="protein sequence ID" value="GAH73287.1"/>
    <property type="molecule type" value="Genomic_DNA"/>
</dbReference>